<keyword evidence="7 10" id="KW-0560">Oxidoreductase</keyword>
<evidence type="ECO:0000259" key="11">
    <source>
        <dbReference type="Pfam" id="PF02558"/>
    </source>
</evidence>
<evidence type="ECO:0000256" key="3">
    <source>
        <dbReference type="ARBA" id="ARBA00013014"/>
    </source>
</evidence>
<name>A0A844W783_9RHOB</name>
<organism evidence="13 14">
    <name type="scientific">Pseudooceanicola pacificus</name>
    <dbReference type="NCBI Taxonomy" id="2676438"/>
    <lineage>
        <taxon>Bacteria</taxon>
        <taxon>Pseudomonadati</taxon>
        <taxon>Pseudomonadota</taxon>
        <taxon>Alphaproteobacteria</taxon>
        <taxon>Rhodobacterales</taxon>
        <taxon>Paracoccaceae</taxon>
        <taxon>Pseudooceanicola</taxon>
    </lineage>
</organism>
<comment type="pathway">
    <text evidence="1 10">Cofactor biosynthesis; (R)-pantothenate biosynthesis; (R)-pantoate from 3-methyl-2-oxobutanoate: step 2/2.</text>
</comment>
<dbReference type="InterPro" id="IPR051402">
    <property type="entry name" value="KPR-Related"/>
</dbReference>
<accession>A0A844W783</accession>
<feature type="domain" description="Ketopantoate reductase N-terminal" evidence="11">
    <location>
        <begin position="15"/>
        <end position="188"/>
    </location>
</feature>
<protein>
    <recommendedName>
        <fullName evidence="4 10">2-dehydropantoate 2-reductase</fullName>
        <ecNumber evidence="3 10">1.1.1.169</ecNumber>
    </recommendedName>
    <alternativeName>
        <fullName evidence="8 10">Ketopantoate reductase</fullName>
    </alternativeName>
</protein>
<dbReference type="EMBL" id="WNXQ01000007">
    <property type="protein sequence ID" value="MWB78965.1"/>
    <property type="molecule type" value="Genomic_DNA"/>
</dbReference>
<dbReference type="InterPro" id="IPR013752">
    <property type="entry name" value="KPA_reductase"/>
</dbReference>
<evidence type="ECO:0000256" key="7">
    <source>
        <dbReference type="ARBA" id="ARBA00023002"/>
    </source>
</evidence>
<keyword evidence="6 10" id="KW-0521">NADP</keyword>
<evidence type="ECO:0000256" key="2">
    <source>
        <dbReference type="ARBA" id="ARBA00007870"/>
    </source>
</evidence>
<dbReference type="Pfam" id="PF08546">
    <property type="entry name" value="ApbA_C"/>
    <property type="match status" value="1"/>
</dbReference>
<dbReference type="InterPro" id="IPR013328">
    <property type="entry name" value="6PGD_dom2"/>
</dbReference>
<reference evidence="13 14" key="1">
    <citation type="submission" date="2019-11" db="EMBL/GenBank/DDBJ databases">
        <title>Pseudooceanicola pacifica sp. nov., isolated from deep-sea sediment of the Pacific Ocean.</title>
        <authorList>
            <person name="Lyu L."/>
        </authorList>
    </citation>
    <scope>NUCLEOTIDE SEQUENCE [LARGE SCALE GENOMIC DNA]</scope>
    <source>
        <strain evidence="13 14">216_PA32_1</strain>
    </source>
</reference>
<dbReference type="GO" id="GO:0008677">
    <property type="term" value="F:2-dehydropantoate 2-reductase activity"/>
    <property type="evidence" value="ECO:0007669"/>
    <property type="project" value="UniProtKB-EC"/>
</dbReference>
<comment type="similarity">
    <text evidence="2 10">Belongs to the ketopantoate reductase family.</text>
</comment>
<proteinExistence type="inferred from homology"/>
<dbReference type="SUPFAM" id="SSF51735">
    <property type="entry name" value="NAD(P)-binding Rossmann-fold domains"/>
    <property type="match status" value="1"/>
</dbReference>
<dbReference type="Proteomes" id="UP000443843">
    <property type="component" value="Unassembled WGS sequence"/>
</dbReference>
<comment type="caution">
    <text evidence="13">The sequence shown here is derived from an EMBL/GenBank/DDBJ whole genome shotgun (WGS) entry which is preliminary data.</text>
</comment>
<dbReference type="PANTHER" id="PTHR21708:SF45">
    <property type="entry name" value="2-DEHYDROPANTOATE 2-REDUCTASE"/>
    <property type="match status" value="1"/>
</dbReference>
<evidence type="ECO:0000256" key="9">
    <source>
        <dbReference type="ARBA" id="ARBA00048793"/>
    </source>
</evidence>
<evidence type="ECO:0000259" key="12">
    <source>
        <dbReference type="Pfam" id="PF08546"/>
    </source>
</evidence>
<dbReference type="GO" id="GO:0015940">
    <property type="term" value="P:pantothenate biosynthetic process"/>
    <property type="evidence" value="ECO:0007669"/>
    <property type="project" value="UniProtKB-UniPathway"/>
</dbReference>
<dbReference type="GO" id="GO:0005737">
    <property type="term" value="C:cytoplasm"/>
    <property type="evidence" value="ECO:0007669"/>
    <property type="project" value="TreeGrafter"/>
</dbReference>
<evidence type="ECO:0000256" key="10">
    <source>
        <dbReference type="RuleBase" id="RU362068"/>
    </source>
</evidence>
<dbReference type="Gene3D" id="1.10.1040.10">
    <property type="entry name" value="N-(1-d-carboxylethyl)-l-norvaline Dehydrogenase, domain 2"/>
    <property type="match status" value="1"/>
</dbReference>
<dbReference type="RefSeq" id="WP_160383174.1">
    <property type="nucleotide sequence ID" value="NZ_WNXQ01000007.1"/>
</dbReference>
<keyword evidence="14" id="KW-1185">Reference proteome</keyword>
<dbReference type="Pfam" id="PF02558">
    <property type="entry name" value="ApbA"/>
    <property type="match status" value="1"/>
</dbReference>
<gene>
    <name evidence="13" type="ORF">GLS40_13075</name>
</gene>
<dbReference type="InterPro" id="IPR003710">
    <property type="entry name" value="ApbA"/>
</dbReference>
<dbReference type="UniPathway" id="UPA00028">
    <property type="reaction ID" value="UER00004"/>
</dbReference>
<dbReference type="FunFam" id="1.10.1040.10:FF:000017">
    <property type="entry name" value="2-dehydropantoate 2-reductase"/>
    <property type="match status" value="1"/>
</dbReference>
<keyword evidence="5 10" id="KW-0566">Pantothenate biosynthesis</keyword>
<comment type="catalytic activity">
    <reaction evidence="9 10">
        <text>(R)-pantoate + NADP(+) = 2-dehydropantoate + NADPH + H(+)</text>
        <dbReference type="Rhea" id="RHEA:16233"/>
        <dbReference type="ChEBI" id="CHEBI:11561"/>
        <dbReference type="ChEBI" id="CHEBI:15378"/>
        <dbReference type="ChEBI" id="CHEBI:15980"/>
        <dbReference type="ChEBI" id="CHEBI:57783"/>
        <dbReference type="ChEBI" id="CHEBI:58349"/>
        <dbReference type="EC" id="1.1.1.169"/>
    </reaction>
</comment>
<dbReference type="InterPro" id="IPR008927">
    <property type="entry name" value="6-PGluconate_DH-like_C_sf"/>
</dbReference>
<dbReference type="InterPro" id="IPR036291">
    <property type="entry name" value="NAD(P)-bd_dom_sf"/>
</dbReference>
<dbReference type="SUPFAM" id="SSF48179">
    <property type="entry name" value="6-phosphogluconate dehydrogenase C-terminal domain-like"/>
    <property type="match status" value="1"/>
</dbReference>
<evidence type="ECO:0000256" key="8">
    <source>
        <dbReference type="ARBA" id="ARBA00032024"/>
    </source>
</evidence>
<dbReference type="AlphaFoldDB" id="A0A844W783"/>
<evidence type="ECO:0000313" key="14">
    <source>
        <dbReference type="Proteomes" id="UP000443843"/>
    </source>
</evidence>
<sequence length="339" mass="36100">MTQPLAPLPDRPLNVCVVGPGAIGGVIAARLALAEKGGALGAVSVVARGSHLKAIRTYGLRITTPDQPDPLALPVTAVENPAELPPQDLVITALKGHQIPAMAARLSRLLAPHGRIMPVVNGVPWWYPLPDGQGGFHGAEEVDPGGVLWRDIGPERAIGAIAYFGASVPEPGLVALEIEGYLDIGRLPGEDRADVDRVAELLRGAGWMIRTTEPYQNSLWTKLFSNCAFNSVAAVTRVASARAMQDPVLRALAGDIMEEVRAIAAAEGAEIRMTTEKRLDLAERNASFKPSTLQDLEKGRHMELEPIFGATIAVAKARGIPCPKLELMTAILRAVQETL</sequence>
<comment type="function">
    <text evidence="10">Catalyzes the NADPH-dependent reduction of ketopantoate into pantoic acid.</text>
</comment>
<dbReference type="PANTHER" id="PTHR21708">
    <property type="entry name" value="PROBABLE 2-DEHYDROPANTOATE 2-REDUCTASE"/>
    <property type="match status" value="1"/>
</dbReference>
<dbReference type="EC" id="1.1.1.169" evidence="3 10"/>
<evidence type="ECO:0000256" key="4">
    <source>
        <dbReference type="ARBA" id="ARBA00019465"/>
    </source>
</evidence>
<feature type="domain" description="Ketopantoate reductase C-terminal" evidence="12">
    <location>
        <begin position="216"/>
        <end position="336"/>
    </location>
</feature>
<dbReference type="NCBIfam" id="TIGR00745">
    <property type="entry name" value="apbA_panE"/>
    <property type="match status" value="1"/>
</dbReference>
<evidence type="ECO:0000313" key="13">
    <source>
        <dbReference type="EMBL" id="MWB78965.1"/>
    </source>
</evidence>
<evidence type="ECO:0000256" key="5">
    <source>
        <dbReference type="ARBA" id="ARBA00022655"/>
    </source>
</evidence>
<evidence type="ECO:0000256" key="6">
    <source>
        <dbReference type="ARBA" id="ARBA00022857"/>
    </source>
</evidence>
<evidence type="ECO:0000256" key="1">
    <source>
        <dbReference type="ARBA" id="ARBA00004994"/>
    </source>
</evidence>
<dbReference type="Gene3D" id="3.40.50.720">
    <property type="entry name" value="NAD(P)-binding Rossmann-like Domain"/>
    <property type="match status" value="1"/>
</dbReference>
<dbReference type="NCBIfam" id="NF005089">
    <property type="entry name" value="PRK06522.1-4"/>
    <property type="match status" value="1"/>
</dbReference>
<dbReference type="InterPro" id="IPR013332">
    <property type="entry name" value="KPR_N"/>
</dbReference>